<evidence type="ECO:0000313" key="2">
    <source>
        <dbReference type="Proteomes" id="UP000324222"/>
    </source>
</evidence>
<sequence length="64" mass="7175">MLVQQQSFSNHNIKVTRITRRNTVLKAQQDDTMSLLQTKAQTAGLGSVRRTMRRGGTTCTVQLV</sequence>
<reference evidence="1 2" key="1">
    <citation type="submission" date="2019-05" db="EMBL/GenBank/DDBJ databases">
        <title>Another draft genome of Portunus trituberculatus and its Hox gene families provides insights of decapod evolution.</title>
        <authorList>
            <person name="Jeong J.-H."/>
            <person name="Song I."/>
            <person name="Kim S."/>
            <person name="Choi T."/>
            <person name="Kim D."/>
            <person name="Ryu S."/>
            <person name="Kim W."/>
        </authorList>
    </citation>
    <scope>NUCLEOTIDE SEQUENCE [LARGE SCALE GENOMIC DNA]</scope>
    <source>
        <tissue evidence="1">Muscle</tissue>
    </source>
</reference>
<dbReference type="AlphaFoldDB" id="A0A5B7JP99"/>
<accession>A0A5B7JP99</accession>
<keyword evidence="2" id="KW-1185">Reference proteome</keyword>
<protein>
    <submittedName>
        <fullName evidence="1">Uncharacterized protein</fullName>
    </submittedName>
</protein>
<dbReference type="EMBL" id="VSRR010119919">
    <property type="protein sequence ID" value="MPC99791.1"/>
    <property type="molecule type" value="Genomic_DNA"/>
</dbReference>
<gene>
    <name evidence="1" type="ORF">E2C01_095229</name>
</gene>
<comment type="caution">
    <text evidence="1">The sequence shown here is derived from an EMBL/GenBank/DDBJ whole genome shotgun (WGS) entry which is preliminary data.</text>
</comment>
<dbReference type="Proteomes" id="UP000324222">
    <property type="component" value="Unassembled WGS sequence"/>
</dbReference>
<proteinExistence type="predicted"/>
<evidence type="ECO:0000313" key="1">
    <source>
        <dbReference type="EMBL" id="MPC99791.1"/>
    </source>
</evidence>
<organism evidence="1 2">
    <name type="scientific">Portunus trituberculatus</name>
    <name type="common">Swimming crab</name>
    <name type="synonym">Neptunus trituberculatus</name>
    <dbReference type="NCBI Taxonomy" id="210409"/>
    <lineage>
        <taxon>Eukaryota</taxon>
        <taxon>Metazoa</taxon>
        <taxon>Ecdysozoa</taxon>
        <taxon>Arthropoda</taxon>
        <taxon>Crustacea</taxon>
        <taxon>Multicrustacea</taxon>
        <taxon>Malacostraca</taxon>
        <taxon>Eumalacostraca</taxon>
        <taxon>Eucarida</taxon>
        <taxon>Decapoda</taxon>
        <taxon>Pleocyemata</taxon>
        <taxon>Brachyura</taxon>
        <taxon>Eubrachyura</taxon>
        <taxon>Portunoidea</taxon>
        <taxon>Portunidae</taxon>
        <taxon>Portuninae</taxon>
        <taxon>Portunus</taxon>
    </lineage>
</organism>
<name>A0A5B7JP99_PORTR</name>